<dbReference type="STRING" id="1921010.MMIC_P2187"/>
<evidence type="ECO:0000313" key="2">
    <source>
        <dbReference type="Proteomes" id="UP000231632"/>
    </source>
</evidence>
<name>A0A1L8CQN8_9PROT</name>
<dbReference type="Proteomes" id="UP000231632">
    <property type="component" value="Unassembled WGS sequence"/>
</dbReference>
<organism evidence="1 2">
    <name type="scientific">Mariprofundus micogutta</name>
    <dbReference type="NCBI Taxonomy" id="1921010"/>
    <lineage>
        <taxon>Bacteria</taxon>
        <taxon>Pseudomonadati</taxon>
        <taxon>Pseudomonadota</taxon>
        <taxon>Candidatius Mariprofundia</taxon>
        <taxon>Mariprofundales</taxon>
        <taxon>Mariprofundaceae</taxon>
        <taxon>Mariprofundus</taxon>
    </lineage>
</organism>
<gene>
    <name evidence="1" type="ORF">MMIC_P2187</name>
</gene>
<dbReference type="EMBL" id="BDFD01000023">
    <property type="protein sequence ID" value="GAV21207.1"/>
    <property type="molecule type" value="Genomic_DNA"/>
</dbReference>
<evidence type="ECO:0008006" key="3">
    <source>
        <dbReference type="Google" id="ProtNLM"/>
    </source>
</evidence>
<sequence>MITCPIHLPERFSILASHRPFLLKMRNHKYWTIIAPIDLTMIQQEITVDTEKRRSDRNTPHEVQKGTLYLCADHRHFSVDNVDDFSPNGVGLTVCGLINSGDKVLLRLQHNRSFTPILGYVMWSSSIGMRSTGTIQMPVSRLGIRLIH</sequence>
<accession>A0A1L8CQN8</accession>
<comment type="caution">
    <text evidence="1">The sequence shown here is derived from an EMBL/GenBank/DDBJ whole genome shotgun (WGS) entry which is preliminary data.</text>
</comment>
<keyword evidence="2" id="KW-1185">Reference proteome</keyword>
<protein>
    <recommendedName>
        <fullName evidence="3">PilZ domain-containing protein</fullName>
    </recommendedName>
</protein>
<reference evidence="1 2" key="1">
    <citation type="journal article" date="2017" name="Arch. Microbiol.">
        <title>Mariprofundus micogutta sp. nov., a novel iron-oxidizing zetaproteobacterium isolated from a deep-sea hydrothermal field at the Bayonnaise knoll of the Izu-Ogasawara arc, and a description of Mariprofundales ord. nov. and Zetaproteobacteria classis nov.</title>
        <authorList>
            <person name="Makita H."/>
            <person name="Tanaka E."/>
            <person name="Mitsunobu S."/>
            <person name="Miyazaki M."/>
            <person name="Nunoura T."/>
            <person name="Uematsu K."/>
            <person name="Takaki Y."/>
            <person name="Nishi S."/>
            <person name="Shimamura S."/>
            <person name="Takai K."/>
        </authorList>
    </citation>
    <scope>NUCLEOTIDE SEQUENCE [LARGE SCALE GENOMIC DNA]</scope>
    <source>
        <strain evidence="1 2">ET2</strain>
    </source>
</reference>
<proteinExistence type="predicted"/>
<evidence type="ECO:0000313" key="1">
    <source>
        <dbReference type="EMBL" id="GAV21207.1"/>
    </source>
</evidence>
<dbReference type="AlphaFoldDB" id="A0A1L8CQN8"/>